<keyword evidence="2" id="KW-1185">Reference proteome</keyword>
<dbReference type="Gene3D" id="3.40.50.1000">
    <property type="entry name" value="HAD superfamily/HAD-like"/>
    <property type="match status" value="1"/>
</dbReference>
<reference evidence="1 2" key="1">
    <citation type="submission" date="2019-02" db="EMBL/GenBank/DDBJ databases">
        <title>Sequencing the genomes of 1000 actinobacteria strains.</title>
        <authorList>
            <person name="Klenk H.-P."/>
        </authorList>
    </citation>
    <scope>NUCLEOTIDE SEQUENCE [LARGE SCALE GENOMIC DNA]</scope>
    <source>
        <strain evidence="1 2">DSM 18319</strain>
    </source>
</reference>
<dbReference type="Proteomes" id="UP000291483">
    <property type="component" value="Unassembled WGS sequence"/>
</dbReference>
<dbReference type="AlphaFoldDB" id="A0A4Q8AMG3"/>
<dbReference type="InterPro" id="IPR023214">
    <property type="entry name" value="HAD_sf"/>
</dbReference>
<protein>
    <submittedName>
        <fullName evidence="1">FMN phosphatase YigB (HAD superfamily)</fullName>
    </submittedName>
</protein>
<dbReference type="EMBL" id="SHLC01000001">
    <property type="protein sequence ID" value="RZU65764.1"/>
    <property type="molecule type" value="Genomic_DNA"/>
</dbReference>
<dbReference type="Pfam" id="PF00702">
    <property type="entry name" value="Hydrolase"/>
    <property type="match status" value="1"/>
</dbReference>
<comment type="caution">
    <text evidence="1">The sequence shown here is derived from an EMBL/GenBank/DDBJ whole genome shotgun (WGS) entry which is preliminary data.</text>
</comment>
<evidence type="ECO:0000313" key="2">
    <source>
        <dbReference type="Proteomes" id="UP000291483"/>
    </source>
</evidence>
<dbReference type="InterPro" id="IPR036412">
    <property type="entry name" value="HAD-like_sf"/>
</dbReference>
<proteinExistence type="predicted"/>
<dbReference type="SUPFAM" id="SSF56784">
    <property type="entry name" value="HAD-like"/>
    <property type="match status" value="1"/>
</dbReference>
<gene>
    <name evidence="1" type="ORF">EV379_2102</name>
</gene>
<sequence length="228" mass="23751">MSQQQRVMVWDFDGTVALGSGPVLAYANAVAAELAAPAARQLRDEVESALELHPSGRLPGSGAIDGYDLVRVLAAQWGTDAALLSRAYRQSRELLATPAAPIHPVPGLADVLAAARGNAVLVLATNAPDIRLDDALRQLGLDGAFDIVRHSVGKPRGMAPLLDELAGPDAGAVLSIGDVWVNDLQPVHARGGMTALIGPADPLATPSMRAETLEELFPAIADWLALPS</sequence>
<organism evidence="1 2">
    <name type="scientific">Microterricola gilva</name>
    <dbReference type="NCBI Taxonomy" id="393267"/>
    <lineage>
        <taxon>Bacteria</taxon>
        <taxon>Bacillati</taxon>
        <taxon>Actinomycetota</taxon>
        <taxon>Actinomycetes</taxon>
        <taxon>Micrococcales</taxon>
        <taxon>Microbacteriaceae</taxon>
        <taxon>Microterricola</taxon>
    </lineage>
</organism>
<name>A0A4Q8AMG3_9MICO</name>
<accession>A0A4Q8AMG3</accession>
<dbReference type="RefSeq" id="WP_242616326.1">
    <property type="nucleotide sequence ID" value="NZ_SHLC01000001.1"/>
</dbReference>
<evidence type="ECO:0000313" key="1">
    <source>
        <dbReference type="EMBL" id="RZU65764.1"/>
    </source>
</evidence>